<organism evidence="2 3">
    <name type="scientific">Prorocentrum cordatum</name>
    <dbReference type="NCBI Taxonomy" id="2364126"/>
    <lineage>
        <taxon>Eukaryota</taxon>
        <taxon>Sar</taxon>
        <taxon>Alveolata</taxon>
        <taxon>Dinophyceae</taxon>
        <taxon>Prorocentrales</taxon>
        <taxon>Prorocentraceae</taxon>
        <taxon>Prorocentrum</taxon>
    </lineage>
</organism>
<evidence type="ECO:0000256" key="1">
    <source>
        <dbReference type="SAM" id="MobiDB-lite"/>
    </source>
</evidence>
<feature type="region of interest" description="Disordered" evidence="1">
    <location>
        <begin position="1"/>
        <end position="83"/>
    </location>
</feature>
<reference evidence="2" key="1">
    <citation type="submission" date="2023-10" db="EMBL/GenBank/DDBJ databases">
        <authorList>
            <person name="Chen Y."/>
            <person name="Shah S."/>
            <person name="Dougan E. K."/>
            <person name="Thang M."/>
            <person name="Chan C."/>
        </authorList>
    </citation>
    <scope>NUCLEOTIDE SEQUENCE [LARGE SCALE GENOMIC DNA]</scope>
</reference>
<sequence length="325" mass="35612">VTCSAFTRLLQHTSEREEHHQHPSEQEGHARRQFHTFSNERRHFEQLTARLFRPSERRRGAPRVAREKTTGTGGAGEQEGDAAALPRARELGPPATPSPRQQHRARPRISFLQAGAPAAPPQAQAVCGLQNPRLWREARDRMTRVLVSGGLPGGALPLEGFHQRLAESIRDDLQRGYLVPADVARRARTNMSAQNAIWTERRRQQSGVSPKGQESKTLFQAMKVAAAKNESRPGTSSARGAPEGPADTDEEQRHMLSLQLLPGIDVMSVEQKHALAHDLEQRLTKQCGARRFKSAVGVVRASSIRLVGAARDAPVAEAGCVPPAA</sequence>
<evidence type="ECO:0000313" key="3">
    <source>
        <dbReference type="Proteomes" id="UP001189429"/>
    </source>
</evidence>
<feature type="compositionally biased region" description="Basic and acidic residues" evidence="1">
    <location>
        <begin position="13"/>
        <end position="30"/>
    </location>
</feature>
<feature type="non-terminal residue" evidence="2">
    <location>
        <position position="1"/>
    </location>
</feature>
<name>A0ABN9Q9J4_9DINO</name>
<proteinExistence type="predicted"/>
<gene>
    <name evidence="2" type="ORF">PCOR1329_LOCUS8177</name>
</gene>
<keyword evidence="3" id="KW-1185">Reference proteome</keyword>
<dbReference type="Proteomes" id="UP001189429">
    <property type="component" value="Unassembled WGS sequence"/>
</dbReference>
<dbReference type="EMBL" id="CAUYUJ010002229">
    <property type="protein sequence ID" value="CAK0799853.1"/>
    <property type="molecule type" value="Genomic_DNA"/>
</dbReference>
<protein>
    <submittedName>
        <fullName evidence="2">Uncharacterized protein</fullName>
    </submittedName>
</protein>
<comment type="caution">
    <text evidence="2">The sequence shown here is derived from an EMBL/GenBank/DDBJ whole genome shotgun (WGS) entry which is preliminary data.</text>
</comment>
<evidence type="ECO:0000313" key="2">
    <source>
        <dbReference type="EMBL" id="CAK0799853.1"/>
    </source>
</evidence>
<feature type="compositionally biased region" description="Basic and acidic residues" evidence="1">
    <location>
        <begin position="53"/>
        <end position="69"/>
    </location>
</feature>
<feature type="region of interest" description="Disordered" evidence="1">
    <location>
        <begin position="196"/>
        <end position="251"/>
    </location>
</feature>
<accession>A0ABN9Q9J4</accession>